<keyword evidence="9" id="KW-1003">Cell membrane</keyword>
<feature type="transmembrane region" description="Helical" evidence="9">
    <location>
        <begin position="372"/>
        <end position="394"/>
    </location>
</feature>
<feature type="transmembrane region" description="Helical" evidence="9">
    <location>
        <begin position="400"/>
        <end position="424"/>
    </location>
</feature>
<dbReference type="InterPro" id="IPR000644">
    <property type="entry name" value="CBS_dom"/>
</dbReference>
<dbReference type="InterPro" id="IPR046342">
    <property type="entry name" value="CBS_dom_sf"/>
</dbReference>
<comment type="subunit">
    <text evidence="9">Homodimer.</text>
</comment>
<evidence type="ECO:0000256" key="1">
    <source>
        <dbReference type="ARBA" id="ARBA00004141"/>
    </source>
</evidence>
<proteinExistence type="inferred from homology"/>
<name>A0ABY8H9K7_9MICC</name>
<dbReference type="PANTHER" id="PTHR43773:SF1">
    <property type="entry name" value="MAGNESIUM TRANSPORTER MGTE"/>
    <property type="match status" value="1"/>
</dbReference>
<dbReference type="PANTHER" id="PTHR43773">
    <property type="entry name" value="MAGNESIUM TRANSPORTER MGTE"/>
    <property type="match status" value="1"/>
</dbReference>
<dbReference type="PROSITE" id="PS51371">
    <property type="entry name" value="CBS"/>
    <property type="match status" value="1"/>
</dbReference>
<dbReference type="Pfam" id="PF01769">
    <property type="entry name" value="MgtE"/>
    <property type="match status" value="1"/>
</dbReference>
<evidence type="ECO:0000256" key="5">
    <source>
        <dbReference type="ARBA" id="ARBA00022842"/>
    </source>
</evidence>
<accession>A0ABY8H9K7</accession>
<dbReference type="Gene3D" id="3.10.580.10">
    <property type="entry name" value="CBS-domain"/>
    <property type="match status" value="1"/>
</dbReference>
<comment type="subcellular location">
    <subcellularLocation>
        <location evidence="9">Cell membrane</location>
        <topology evidence="9">Multi-pass membrane protein</topology>
    </subcellularLocation>
    <subcellularLocation>
        <location evidence="1">Membrane</location>
        <topology evidence="1">Multi-pass membrane protein</topology>
    </subcellularLocation>
</comment>
<keyword evidence="12" id="KW-1185">Reference proteome</keyword>
<organism evidence="11 12">
    <name type="scientific">Citricoccus muralis</name>
    <dbReference type="NCBI Taxonomy" id="169134"/>
    <lineage>
        <taxon>Bacteria</taxon>
        <taxon>Bacillati</taxon>
        <taxon>Actinomycetota</taxon>
        <taxon>Actinomycetes</taxon>
        <taxon>Micrococcales</taxon>
        <taxon>Micrococcaceae</taxon>
        <taxon>Citricoccus</taxon>
    </lineage>
</organism>
<evidence type="ECO:0000256" key="2">
    <source>
        <dbReference type="ARBA" id="ARBA00009749"/>
    </source>
</evidence>
<evidence type="ECO:0000256" key="7">
    <source>
        <dbReference type="ARBA" id="ARBA00023136"/>
    </source>
</evidence>
<comment type="function">
    <text evidence="9">Acts as a magnesium transporter.</text>
</comment>
<dbReference type="Proteomes" id="UP001219037">
    <property type="component" value="Chromosome"/>
</dbReference>
<dbReference type="RefSeq" id="WP_278158713.1">
    <property type="nucleotide sequence ID" value="NZ_CP121252.1"/>
</dbReference>
<gene>
    <name evidence="11" type="primary">mgtE</name>
    <name evidence="11" type="ORF">P8192_04155</name>
</gene>
<evidence type="ECO:0000256" key="6">
    <source>
        <dbReference type="ARBA" id="ARBA00022989"/>
    </source>
</evidence>
<evidence type="ECO:0000256" key="3">
    <source>
        <dbReference type="ARBA" id="ARBA00022448"/>
    </source>
</evidence>
<evidence type="ECO:0000259" key="10">
    <source>
        <dbReference type="PROSITE" id="PS51371"/>
    </source>
</evidence>
<reference evidence="11 12" key="1">
    <citation type="submission" date="2023-04" db="EMBL/GenBank/DDBJ databases">
        <title>Funneling lignin-derived compounds into biodiesel using alkali-halophilic Citricoccus sp. P2.</title>
        <authorList>
            <person name="Luo C.-B."/>
        </authorList>
    </citation>
    <scope>NUCLEOTIDE SEQUENCE [LARGE SCALE GENOMIC DNA]</scope>
    <source>
        <strain evidence="11 12">P2</strain>
    </source>
</reference>
<sequence>MHPVTPHTGSIPTLRAQELGVREALRKSDWPRAGTLLRELTATQVERLLDRSDPKDVPVVFRLLDKDVAVDVFAAIEPRQQRDLIEGLQDDDVQELFGQLQASGQARLLDEMPAEVAQQLLASLPGSQRASAGTVLGYPAGSVGRRMRPVLIELRSEWTVAEALDAIREADIPERRQRFIARLPVVAHAHQLQGMIELSRLVTADQGATIESLMDTDVLAVLATEDDETAARLCAEHDLLALPVTDETHRIVGLLTVDQAFDILEEEESEDSQRAGGSTPLAQPYLSTPVKRLFRARIVWLLVLAIGAILTVQVLEVFEETLETMVVLSLFVPLLIGTGGNTGNQAATTVTRALALGDVRPRDVVRVLRRELLVGLSLGATLGALGLLVAGLVYSWDLGAVIGLTLLSVCTLAASVGSLMPLLAKKIGVDPAVFSNPFISTVVDALGLIVYFLIARLILGI</sequence>
<dbReference type="InterPro" id="IPR006667">
    <property type="entry name" value="SLC41_membr_dom"/>
</dbReference>
<keyword evidence="6 9" id="KW-1133">Transmembrane helix</keyword>
<keyword evidence="3 9" id="KW-0813">Transport</keyword>
<keyword evidence="9" id="KW-0479">Metal-binding</keyword>
<keyword evidence="7 9" id="KW-0472">Membrane</keyword>
<dbReference type="InterPro" id="IPR006668">
    <property type="entry name" value="Mg_transptr_MgtE_intracell_dom"/>
</dbReference>
<keyword evidence="4 9" id="KW-0812">Transmembrane</keyword>
<evidence type="ECO:0000313" key="11">
    <source>
        <dbReference type="EMBL" id="WFP17313.1"/>
    </source>
</evidence>
<feature type="transmembrane region" description="Helical" evidence="9">
    <location>
        <begin position="324"/>
        <end position="342"/>
    </location>
</feature>
<dbReference type="InterPro" id="IPR036739">
    <property type="entry name" value="SLC41_membr_dom_sf"/>
</dbReference>
<dbReference type="Gene3D" id="1.10.357.20">
    <property type="entry name" value="SLC41 divalent cation transporters, integral membrane domain"/>
    <property type="match status" value="1"/>
</dbReference>
<dbReference type="NCBIfam" id="TIGR00400">
    <property type="entry name" value="mgtE"/>
    <property type="match status" value="1"/>
</dbReference>
<keyword evidence="5 9" id="KW-0460">Magnesium</keyword>
<dbReference type="CDD" id="cd04606">
    <property type="entry name" value="CBS_pair_Mg_transporter"/>
    <property type="match status" value="1"/>
</dbReference>
<dbReference type="SUPFAM" id="SSF158791">
    <property type="entry name" value="MgtE N-terminal domain-like"/>
    <property type="match status" value="1"/>
</dbReference>
<dbReference type="EMBL" id="CP121252">
    <property type="protein sequence ID" value="WFP17313.1"/>
    <property type="molecule type" value="Genomic_DNA"/>
</dbReference>
<dbReference type="SUPFAM" id="SSF161093">
    <property type="entry name" value="MgtE membrane domain-like"/>
    <property type="match status" value="1"/>
</dbReference>
<evidence type="ECO:0000256" key="8">
    <source>
        <dbReference type="PROSITE-ProRule" id="PRU00703"/>
    </source>
</evidence>
<feature type="transmembrane region" description="Helical" evidence="9">
    <location>
        <begin position="298"/>
        <end position="318"/>
    </location>
</feature>
<dbReference type="InterPro" id="IPR006669">
    <property type="entry name" value="MgtE_transporter"/>
</dbReference>
<evidence type="ECO:0000256" key="4">
    <source>
        <dbReference type="ARBA" id="ARBA00022692"/>
    </source>
</evidence>
<dbReference type="InterPro" id="IPR038076">
    <property type="entry name" value="MgtE_N_sf"/>
</dbReference>
<protein>
    <recommendedName>
        <fullName evidence="9">Magnesium transporter MgtE</fullName>
    </recommendedName>
</protein>
<dbReference type="Gene3D" id="1.25.60.10">
    <property type="entry name" value="MgtE N-terminal domain-like"/>
    <property type="match status" value="1"/>
</dbReference>
<dbReference type="Pfam" id="PF03448">
    <property type="entry name" value="MgtE_N"/>
    <property type="match status" value="1"/>
</dbReference>
<comment type="similarity">
    <text evidence="2 9">Belongs to the SLC41A transporter family.</text>
</comment>
<dbReference type="Pfam" id="PF00571">
    <property type="entry name" value="CBS"/>
    <property type="match status" value="2"/>
</dbReference>
<feature type="domain" description="CBS" evidence="10">
    <location>
        <begin position="214"/>
        <end position="270"/>
    </location>
</feature>
<keyword evidence="8" id="KW-0129">CBS domain</keyword>
<dbReference type="SMART" id="SM00924">
    <property type="entry name" value="MgtE_N"/>
    <property type="match status" value="1"/>
</dbReference>
<evidence type="ECO:0000313" key="12">
    <source>
        <dbReference type="Proteomes" id="UP001219037"/>
    </source>
</evidence>
<evidence type="ECO:0000256" key="9">
    <source>
        <dbReference type="RuleBase" id="RU362011"/>
    </source>
</evidence>
<feature type="transmembrane region" description="Helical" evidence="9">
    <location>
        <begin position="436"/>
        <end position="459"/>
    </location>
</feature>
<dbReference type="SUPFAM" id="SSF54631">
    <property type="entry name" value="CBS-domain pair"/>
    <property type="match status" value="1"/>
</dbReference>